<feature type="transmembrane region" description="Helical" evidence="1">
    <location>
        <begin position="92"/>
        <end position="110"/>
    </location>
</feature>
<evidence type="ECO:0000259" key="2">
    <source>
        <dbReference type="Pfam" id="PF14501"/>
    </source>
</evidence>
<evidence type="ECO:0000313" key="3">
    <source>
        <dbReference type="EMBL" id="KRL80175.1"/>
    </source>
</evidence>
<keyword evidence="1" id="KW-1133">Transmembrane helix</keyword>
<dbReference type="GO" id="GO:0042802">
    <property type="term" value="F:identical protein binding"/>
    <property type="evidence" value="ECO:0007669"/>
    <property type="project" value="TreeGrafter"/>
</dbReference>
<feature type="transmembrane region" description="Helical" evidence="1">
    <location>
        <begin position="160"/>
        <end position="178"/>
    </location>
</feature>
<comment type="caution">
    <text evidence="3">The sequence shown here is derived from an EMBL/GenBank/DDBJ whole genome shotgun (WGS) entry which is preliminary data.</text>
</comment>
<feature type="transmembrane region" description="Helical" evidence="1">
    <location>
        <begin position="190"/>
        <end position="207"/>
    </location>
</feature>
<feature type="transmembrane region" description="Helical" evidence="1">
    <location>
        <begin position="60"/>
        <end position="80"/>
    </location>
</feature>
<proteinExistence type="predicted"/>
<sequence>MTNLVFPDIPRLYTGLAEFLAVCLMIIQVPPSQRRNLLTLPVFGLGQIGLQYLAGTFELYWWILGILLNLIWMFLTLYCCEKLVLAVIFFHQFKAFIIAEFVASFAWQLYCYSPWNHGLIEFSFMAICYTLLFMLFFLLFKNERTHYAMLNISHKSVINAFIITIIIFTMSNLGFLLAQTSFSLGSSSTIFMMRTFIDLCGILLFMIQENQRYEHFLNNDLRQMNNIFQSQYEQYEAYREGNELINQRFHDLKHQLDVIALEDDSAKRRAYVTSLRQEIKQYKADITTGNPIADVILTRKNAYCIKNQITFTCIADGSLLDNIEVMDLCSLLGNTLDNAIEATAKIPEPEKRLINLRISQKANFILYSLENYLQEDIQIQAGSLPSTTKKDPNNLHGYGLKSVDYIAKKYGGTLTINTHDNWFTTRILLPL</sequence>
<feature type="transmembrane region" description="Helical" evidence="1">
    <location>
        <begin position="12"/>
        <end position="30"/>
    </location>
</feature>
<dbReference type="Gene3D" id="3.30.565.10">
    <property type="entry name" value="Histidine kinase-like ATPase, C-terminal domain"/>
    <property type="match status" value="1"/>
</dbReference>
<dbReference type="OrthoDB" id="9813149at2"/>
<dbReference type="PATRIC" id="fig|1423740.3.peg.114"/>
<dbReference type="Proteomes" id="UP000051048">
    <property type="component" value="Unassembled WGS sequence"/>
</dbReference>
<dbReference type="InterPro" id="IPR036890">
    <property type="entry name" value="HATPase_C_sf"/>
</dbReference>
<dbReference type="CDD" id="cd16935">
    <property type="entry name" value="HATPase_AgrC-ComD-like"/>
    <property type="match status" value="1"/>
</dbReference>
<evidence type="ECO:0000313" key="4">
    <source>
        <dbReference type="Proteomes" id="UP000051048"/>
    </source>
</evidence>
<dbReference type="AlphaFoldDB" id="A0A0R1TFS6"/>
<feature type="domain" description="Sensor histidine kinase NatK-like C-terminal" evidence="2">
    <location>
        <begin position="324"/>
        <end position="430"/>
    </location>
</feature>
<dbReference type="PANTHER" id="PTHR40448:SF1">
    <property type="entry name" value="TWO-COMPONENT SENSOR HISTIDINE KINASE"/>
    <property type="match status" value="1"/>
</dbReference>
<gene>
    <name evidence="3" type="ORF">FC36_GL000109</name>
</gene>
<dbReference type="STRING" id="1423740.FC36_GL000109"/>
<organism evidence="3 4">
    <name type="scientific">Ligilactobacillus equi DSM 15833 = JCM 10991</name>
    <dbReference type="NCBI Taxonomy" id="1423740"/>
    <lineage>
        <taxon>Bacteria</taxon>
        <taxon>Bacillati</taxon>
        <taxon>Bacillota</taxon>
        <taxon>Bacilli</taxon>
        <taxon>Lactobacillales</taxon>
        <taxon>Lactobacillaceae</taxon>
        <taxon>Ligilactobacillus</taxon>
    </lineage>
</organism>
<reference evidence="3 4" key="1">
    <citation type="journal article" date="2015" name="Genome Announc.">
        <title>Expanding the biotechnology potential of lactobacilli through comparative genomics of 213 strains and associated genera.</title>
        <authorList>
            <person name="Sun Z."/>
            <person name="Harris H.M."/>
            <person name="McCann A."/>
            <person name="Guo C."/>
            <person name="Argimon S."/>
            <person name="Zhang W."/>
            <person name="Yang X."/>
            <person name="Jeffery I.B."/>
            <person name="Cooney J.C."/>
            <person name="Kagawa T.F."/>
            <person name="Liu W."/>
            <person name="Song Y."/>
            <person name="Salvetti E."/>
            <person name="Wrobel A."/>
            <person name="Rasinkangas P."/>
            <person name="Parkhill J."/>
            <person name="Rea M.C."/>
            <person name="O'Sullivan O."/>
            <person name="Ritari J."/>
            <person name="Douillard F.P."/>
            <person name="Paul Ross R."/>
            <person name="Yang R."/>
            <person name="Briner A.E."/>
            <person name="Felis G.E."/>
            <person name="de Vos W.M."/>
            <person name="Barrangou R."/>
            <person name="Klaenhammer T.R."/>
            <person name="Caufield P.W."/>
            <person name="Cui Y."/>
            <person name="Zhang H."/>
            <person name="O'Toole P.W."/>
        </authorList>
    </citation>
    <scope>NUCLEOTIDE SEQUENCE [LARGE SCALE GENOMIC DNA]</scope>
    <source>
        <strain evidence="3 4">DSM 15833</strain>
    </source>
</reference>
<evidence type="ECO:0000256" key="1">
    <source>
        <dbReference type="SAM" id="Phobius"/>
    </source>
</evidence>
<dbReference type="PANTHER" id="PTHR40448">
    <property type="entry name" value="TWO-COMPONENT SENSOR HISTIDINE KINASE"/>
    <property type="match status" value="1"/>
</dbReference>
<dbReference type="InterPro" id="IPR032834">
    <property type="entry name" value="NatK-like_C"/>
</dbReference>
<keyword evidence="1" id="KW-0472">Membrane</keyword>
<name>A0A0R1TFS6_9LACO</name>
<dbReference type="SUPFAM" id="SSF55874">
    <property type="entry name" value="ATPase domain of HSP90 chaperone/DNA topoisomerase II/histidine kinase"/>
    <property type="match status" value="1"/>
</dbReference>
<protein>
    <recommendedName>
        <fullName evidence="2">Sensor histidine kinase NatK-like C-terminal domain-containing protein</fullName>
    </recommendedName>
</protein>
<feature type="transmembrane region" description="Helical" evidence="1">
    <location>
        <begin position="122"/>
        <end position="140"/>
    </location>
</feature>
<keyword evidence="1" id="KW-0812">Transmembrane</keyword>
<accession>A0A0R1TFS6</accession>
<dbReference type="Pfam" id="PF14501">
    <property type="entry name" value="HATPase_c_5"/>
    <property type="match status" value="1"/>
</dbReference>
<dbReference type="EMBL" id="AZFH01000068">
    <property type="protein sequence ID" value="KRL80175.1"/>
    <property type="molecule type" value="Genomic_DNA"/>
</dbReference>
<dbReference type="RefSeq" id="WP_056986769.1">
    <property type="nucleotide sequence ID" value="NZ_AZFH01000068.1"/>
</dbReference>